<feature type="compositionally biased region" description="Polar residues" evidence="1">
    <location>
        <begin position="155"/>
        <end position="168"/>
    </location>
</feature>
<sequence length="250" mass="27128">MDTPSCAQAGRIGSSSPRALRMVLGGTSDAPGPHKENISSIDRLGDLNSLGLVPDQAGLHGQSATNCYAIPAASLVAVSSLAFTSDFDLSISQAKLERHLLKFCEKEHIDRYQLFASYVVESGLCESLPEVPIGIIVILTDNKDLPDSDYESVKENLTSPEDSDNSSIERYLPEVAKRKTKDNRMSNQNAQDGSQANNNNNNFTMPTAKEYYLMAATVQRLEAAAAAPPPPPPPPQHISRAEYCFQEFKG</sequence>
<feature type="compositionally biased region" description="Low complexity" evidence="1">
    <location>
        <begin position="186"/>
        <end position="202"/>
    </location>
</feature>
<gene>
    <name evidence="2" type="ORF">PSHT_07885</name>
</gene>
<dbReference type="Proteomes" id="UP000238274">
    <property type="component" value="Unassembled WGS sequence"/>
</dbReference>
<evidence type="ECO:0000256" key="1">
    <source>
        <dbReference type="SAM" id="MobiDB-lite"/>
    </source>
</evidence>
<protein>
    <submittedName>
        <fullName evidence="2">Uncharacterized protein</fullName>
    </submittedName>
</protein>
<keyword evidence="3" id="KW-1185">Reference proteome</keyword>
<name>A0A2S4VUE8_9BASI</name>
<proteinExistence type="predicted"/>
<evidence type="ECO:0000313" key="2">
    <source>
        <dbReference type="EMBL" id="POW13133.1"/>
    </source>
</evidence>
<reference evidence="2 3" key="1">
    <citation type="submission" date="2017-12" db="EMBL/GenBank/DDBJ databases">
        <title>Gene loss provides genomic basis for host adaptation in cereal stripe rust fungi.</title>
        <authorList>
            <person name="Xia C."/>
        </authorList>
    </citation>
    <scope>NUCLEOTIDE SEQUENCE [LARGE SCALE GENOMIC DNA]</scope>
    <source>
        <strain evidence="2 3">93TX-2</strain>
    </source>
</reference>
<reference evidence="3" key="2">
    <citation type="journal article" date="2018" name="BMC Genomics">
        <title>Genomic insights into host adaptation between the wheat stripe rust pathogen (Puccinia striiformis f. sp. tritici) and the barley stripe rust pathogen (Puccinia striiformis f. sp. hordei).</title>
        <authorList>
            <person name="Xia C."/>
            <person name="Wang M."/>
            <person name="Yin C."/>
            <person name="Cornejo O.E."/>
            <person name="Hulbert S.H."/>
            <person name="Chen X."/>
        </authorList>
    </citation>
    <scope>NUCLEOTIDE SEQUENCE [LARGE SCALE GENOMIC DNA]</scope>
    <source>
        <strain evidence="3">93TX-2</strain>
    </source>
</reference>
<dbReference type="VEuPathDB" id="FungiDB:PSTT_08578"/>
<evidence type="ECO:0000313" key="3">
    <source>
        <dbReference type="Proteomes" id="UP000238274"/>
    </source>
</evidence>
<comment type="caution">
    <text evidence="2">The sequence shown here is derived from an EMBL/GenBank/DDBJ whole genome shotgun (WGS) entry which is preliminary data.</text>
</comment>
<organism evidence="2 3">
    <name type="scientific">Puccinia striiformis</name>
    <dbReference type="NCBI Taxonomy" id="27350"/>
    <lineage>
        <taxon>Eukaryota</taxon>
        <taxon>Fungi</taxon>
        <taxon>Dikarya</taxon>
        <taxon>Basidiomycota</taxon>
        <taxon>Pucciniomycotina</taxon>
        <taxon>Pucciniomycetes</taxon>
        <taxon>Pucciniales</taxon>
        <taxon>Pucciniaceae</taxon>
        <taxon>Puccinia</taxon>
    </lineage>
</organism>
<feature type="region of interest" description="Disordered" evidence="1">
    <location>
        <begin position="149"/>
        <end position="204"/>
    </location>
</feature>
<dbReference type="VEuPathDB" id="FungiDB:PSHT_07885"/>
<dbReference type="AlphaFoldDB" id="A0A2S4VUE8"/>
<dbReference type="EMBL" id="PKSM01000099">
    <property type="protein sequence ID" value="POW13133.1"/>
    <property type="molecule type" value="Genomic_DNA"/>
</dbReference>
<accession>A0A2S4VUE8</accession>
<reference evidence="3" key="3">
    <citation type="journal article" date="2018" name="Mol. Plant Microbe Interact.">
        <title>Genome sequence resources for the wheat stripe rust pathogen (Puccinia striiformis f. sp. tritici) and the barley stripe rust pathogen (Puccinia striiformis f. sp. hordei).</title>
        <authorList>
            <person name="Xia C."/>
            <person name="Wang M."/>
            <person name="Yin C."/>
            <person name="Cornejo O.E."/>
            <person name="Hulbert S.H."/>
            <person name="Chen X."/>
        </authorList>
    </citation>
    <scope>NUCLEOTIDE SEQUENCE [LARGE SCALE GENOMIC DNA]</scope>
    <source>
        <strain evidence="3">93TX-2</strain>
    </source>
</reference>